<protein>
    <recommendedName>
        <fullName evidence="2">FAS1 domain-containing protein</fullName>
    </recommendedName>
</protein>
<evidence type="ECO:0000313" key="4">
    <source>
        <dbReference type="Proteomes" id="UP000631300"/>
    </source>
</evidence>
<dbReference type="AlphaFoldDB" id="A0A918JNS4"/>
<feature type="chain" id="PRO_5038103824" description="FAS1 domain-containing protein" evidence="1">
    <location>
        <begin position="24"/>
        <end position="172"/>
    </location>
</feature>
<feature type="domain" description="FAS1" evidence="2">
    <location>
        <begin position="31"/>
        <end position="163"/>
    </location>
</feature>
<dbReference type="Proteomes" id="UP000631300">
    <property type="component" value="Unassembled WGS sequence"/>
</dbReference>
<dbReference type="SUPFAM" id="SSF82153">
    <property type="entry name" value="FAS1 domain"/>
    <property type="match status" value="1"/>
</dbReference>
<proteinExistence type="predicted"/>
<comment type="caution">
    <text evidence="3">The sequence shown here is derived from an EMBL/GenBank/DDBJ whole genome shotgun (WGS) entry which is preliminary data.</text>
</comment>
<dbReference type="GO" id="GO:0005615">
    <property type="term" value="C:extracellular space"/>
    <property type="evidence" value="ECO:0007669"/>
    <property type="project" value="TreeGrafter"/>
</dbReference>
<dbReference type="RefSeq" id="WP_189407538.1">
    <property type="nucleotide sequence ID" value="NZ_BMXP01000008.1"/>
</dbReference>
<dbReference type="InterPro" id="IPR050904">
    <property type="entry name" value="Adhesion/Biosynth-related"/>
</dbReference>
<feature type="signal peptide" evidence="1">
    <location>
        <begin position="1"/>
        <end position="23"/>
    </location>
</feature>
<dbReference type="PANTHER" id="PTHR10900">
    <property type="entry name" value="PERIOSTIN-RELATED"/>
    <property type="match status" value="1"/>
</dbReference>
<organism evidence="3 4">
    <name type="scientific">Alteromonas halophila</name>
    <dbReference type="NCBI Taxonomy" id="516698"/>
    <lineage>
        <taxon>Bacteria</taxon>
        <taxon>Pseudomonadati</taxon>
        <taxon>Pseudomonadota</taxon>
        <taxon>Gammaproteobacteria</taxon>
        <taxon>Alteromonadales</taxon>
        <taxon>Alteromonadaceae</taxon>
        <taxon>Alteromonas/Salinimonas group</taxon>
        <taxon>Alteromonas</taxon>
    </lineage>
</organism>
<gene>
    <name evidence="3" type="ORF">GCM10007391_28170</name>
</gene>
<sequence length="172" mass="18590">MKRALSFIYRAAFVLCLAMPVFAGHHEESGKKDIVGVAAENDNFSTLVKAVKAAGLVSVLKQDGPYTVFAPTNEAFNTLPDGTLEMLLKPENKDELKKVLTYHVLAQKVSAKQAMKTDTARTVEGSEITLMTSMGKVMVNNANVIKADVMASNGVIHVIDKVLLPPQLMSSL</sequence>
<evidence type="ECO:0000256" key="1">
    <source>
        <dbReference type="SAM" id="SignalP"/>
    </source>
</evidence>
<evidence type="ECO:0000313" key="3">
    <source>
        <dbReference type="EMBL" id="GGW92218.1"/>
    </source>
</evidence>
<dbReference type="InterPro" id="IPR000782">
    <property type="entry name" value="FAS1_domain"/>
</dbReference>
<reference evidence="3" key="1">
    <citation type="journal article" date="2014" name="Int. J. Syst. Evol. Microbiol.">
        <title>Complete genome sequence of Corynebacterium casei LMG S-19264T (=DSM 44701T), isolated from a smear-ripened cheese.</title>
        <authorList>
            <consortium name="US DOE Joint Genome Institute (JGI-PGF)"/>
            <person name="Walter F."/>
            <person name="Albersmeier A."/>
            <person name="Kalinowski J."/>
            <person name="Ruckert C."/>
        </authorList>
    </citation>
    <scope>NUCLEOTIDE SEQUENCE</scope>
    <source>
        <strain evidence="3">KCTC 22164</strain>
    </source>
</reference>
<dbReference type="PROSITE" id="PS50213">
    <property type="entry name" value="FAS1"/>
    <property type="match status" value="1"/>
</dbReference>
<dbReference type="EMBL" id="BMXP01000008">
    <property type="protein sequence ID" value="GGW92218.1"/>
    <property type="molecule type" value="Genomic_DNA"/>
</dbReference>
<dbReference type="InterPro" id="IPR036378">
    <property type="entry name" value="FAS1_dom_sf"/>
</dbReference>
<name>A0A918JNS4_9ALTE</name>
<dbReference type="PANTHER" id="PTHR10900:SF77">
    <property type="entry name" value="FI19380P1"/>
    <property type="match status" value="1"/>
</dbReference>
<dbReference type="Pfam" id="PF02469">
    <property type="entry name" value="Fasciclin"/>
    <property type="match status" value="1"/>
</dbReference>
<accession>A0A918JNS4</accession>
<keyword evidence="4" id="KW-1185">Reference proteome</keyword>
<dbReference type="FunFam" id="2.30.180.10:FF:000019">
    <property type="entry name" value="Cell surface lipoprotein"/>
    <property type="match status" value="1"/>
</dbReference>
<evidence type="ECO:0000259" key="2">
    <source>
        <dbReference type="PROSITE" id="PS50213"/>
    </source>
</evidence>
<keyword evidence="1" id="KW-0732">Signal</keyword>
<dbReference type="SMART" id="SM00554">
    <property type="entry name" value="FAS1"/>
    <property type="match status" value="1"/>
</dbReference>
<dbReference type="Gene3D" id="2.30.180.10">
    <property type="entry name" value="FAS1 domain"/>
    <property type="match status" value="1"/>
</dbReference>
<reference evidence="3" key="2">
    <citation type="submission" date="2020-09" db="EMBL/GenBank/DDBJ databases">
        <authorList>
            <person name="Sun Q."/>
            <person name="Kim S."/>
        </authorList>
    </citation>
    <scope>NUCLEOTIDE SEQUENCE</scope>
    <source>
        <strain evidence="3">KCTC 22164</strain>
    </source>
</reference>